<dbReference type="RefSeq" id="WP_090703976.1">
    <property type="nucleotide sequence ID" value="NZ_FNHH01000010.1"/>
</dbReference>
<dbReference type="Proteomes" id="UP000199226">
    <property type="component" value="Unassembled WGS sequence"/>
</dbReference>
<evidence type="ECO:0000313" key="1">
    <source>
        <dbReference type="EMBL" id="SDM33688.1"/>
    </source>
</evidence>
<reference evidence="2" key="1">
    <citation type="submission" date="2016-10" db="EMBL/GenBank/DDBJ databases">
        <authorList>
            <person name="Varghese N."/>
            <person name="Submissions S."/>
        </authorList>
    </citation>
    <scope>NUCLEOTIDE SEQUENCE [LARGE SCALE GENOMIC DNA]</scope>
    <source>
        <strain evidence="2">DSM 24536</strain>
    </source>
</reference>
<gene>
    <name evidence="1" type="ORF">SAMN05421813_11014</name>
</gene>
<proteinExistence type="predicted"/>
<dbReference type="STRING" id="990371.SAMN05421813_11014"/>
<name>A0A1G9SDY5_9SPHI</name>
<dbReference type="OrthoDB" id="1466785at2"/>
<dbReference type="EMBL" id="FNHH01000010">
    <property type="protein sequence ID" value="SDM33688.1"/>
    <property type="molecule type" value="Genomic_DNA"/>
</dbReference>
<organism evidence="1 2">
    <name type="scientific">Daejeonella rubra</name>
    <dbReference type="NCBI Taxonomy" id="990371"/>
    <lineage>
        <taxon>Bacteria</taxon>
        <taxon>Pseudomonadati</taxon>
        <taxon>Bacteroidota</taxon>
        <taxon>Sphingobacteriia</taxon>
        <taxon>Sphingobacteriales</taxon>
        <taxon>Sphingobacteriaceae</taxon>
        <taxon>Daejeonella</taxon>
    </lineage>
</organism>
<dbReference type="AlphaFoldDB" id="A0A1G9SDY5"/>
<keyword evidence="2" id="KW-1185">Reference proteome</keyword>
<sequence>MKSFYSIVRFINNSLTNENLAVGMVVISGKDVFYKFSVEKVSLVKKINPLNVSLLEYTLDKIKSFIDDEILSNKPLFSDLTFNVEYLERLSIYNNGFLKFDKPSGINMSFDKEKFDNFFKRYIELNIEIPPKPIIDRTFTNAVNKAFIVPLKDKIDINYKMKKGVIPNLFFDYRLDGIGMNGVIYTVKSIDLNAEPPIDKLNTQVTDLESLNHRIDLFGRGELSIQPEENKHYLVVDKYQGKKASYRNLYEMLKSQSPSDYSYSVIGTNELAKVTEDIKKTGAKKFSEVLSEIQ</sequence>
<protein>
    <recommendedName>
        <fullName evidence="3">DUF3037 domain-containing protein</fullName>
    </recommendedName>
</protein>
<accession>A0A1G9SDY5</accession>
<evidence type="ECO:0008006" key="3">
    <source>
        <dbReference type="Google" id="ProtNLM"/>
    </source>
</evidence>
<evidence type="ECO:0000313" key="2">
    <source>
        <dbReference type="Proteomes" id="UP000199226"/>
    </source>
</evidence>